<gene>
    <name evidence="4" type="primary">napD</name>
    <name evidence="5" type="ORF">ACFQPS_00265</name>
</gene>
<dbReference type="Proteomes" id="UP001596456">
    <property type="component" value="Unassembled WGS sequence"/>
</dbReference>
<comment type="similarity">
    <text evidence="4">Belongs to the NapD family.</text>
</comment>
<dbReference type="RefSeq" id="WP_377355444.1">
    <property type="nucleotide sequence ID" value="NZ_JBHTCM010000003.1"/>
</dbReference>
<evidence type="ECO:0000313" key="5">
    <source>
        <dbReference type="EMBL" id="MFC7331581.1"/>
    </source>
</evidence>
<sequence length="95" mass="9550">MGTEDSGELHIASLLVQRAPGHAAAVRAGLAGVPGAELQVEEGAKAIVTVEGASAGAIAEALTRIQLLPGVMSAVMVFHHQEVAEREAGAEGGTR</sequence>
<organism evidence="5 6">
    <name type="scientific">Rhodocista pekingensis</name>
    <dbReference type="NCBI Taxonomy" id="201185"/>
    <lineage>
        <taxon>Bacteria</taxon>
        <taxon>Pseudomonadati</taxon>
        <taxon>Pseudomonadota</taxon>
        <taxon>Alphaproteobacteria</taxon>
        <taxon>Rhodospirillales</taxon>
        <taxon>Azospirillaceae</taxon>
        <taxon>Rhodocista</taxon>
    </lineage>
</organism>
<proteinExistence type="inferred from homology"/>
<keyword evidence="6" id="KW-1185">Reference proteome</keyword>
<comment type="subunit">
    <text evidence="4">Interacts with the cytoplasmic NapA precursor.</text>
</comment>
<dbReference type="PANTHER" id="PTHR38603">
    <property type="entry name" value="CHAPERONE NAPD"/>
    <property type="match status" value="1"/>
</dbReference>
<keyword evidence="2 4" id="KW-0963">Cytoplasm</keyword>
<dbReference type="PANTHER" id="PTHR38603:SF1">
    <property type="entry name" value="CHAPERONE NAPD"/>
    <property type="match status" value="1"/>
</dbReference>
<accession>A0ABW2KQM4</accession>
<comment type="subcellular location">
    <subcellularLocation>
        <location evidence="1 4">Cytoplasm</location>
    </subcellularLocation>
</comment>
<evidence type="ECO:0000256" key="2">
    <source>
        <dbReference type="ARBA" id="ARBA00022490"/>
    </source>
</evidence>
<name>A0ABW2KQM4_9PROT</name>
<evidence type="ECO:0000256" key="4">
    <source>
        <dbReference type="HAMAP-Rule" id="MF_02200"/>
    </source>
</evidence>
<dbReference type="Gene3D" id="3.30.70.920">
    <property type="match status" value="1"/>
</dbReference>
<evidence type="ECO:0000313" key="6">
    <source>
        <dbReference type="Proteomes" id="UP001596456"/>
    </source>
</evidence>
<dbReference type="HAMAP" id="MF_02200">
    <property type="entry name" value="NapD"/>
    <property type="match status" value="1"/>
</dbReference>
<reference evidence="6" key="1">
    <citation type="journal article" date="2019" name="Int. J. Syst. Evol. Microbiol.">
        <title>The Global Catalogue of Microorganisms (GCM) 10K type strain sequencing project: providing services to taxonomists for standard genome sequencing and annotation.</title>
        <authorList>
            <consortium name="The Broad Institute Genomics Platform"/>
            <consortium name="The Broad Institute Genome Sequencing Center for Infectious Disease"/>
            <person name="Wu L."/>
            <person name="Ma J."/>
        </authorList>
    </citation>
    <scope>NUCLEOTIDE SEQUENCE [LARGE SCALE GENOMIC DNA]</scope>
    <source>
        <strain evidence="6">CGMCC 1.16275</strain>
    </source>
</reference>
<keyword evidence="3 4" id="KW-0143">Chaperone</keyword>
<evidence type="ECO:0000256" key="1">
    <source>
        <dbReference type="ARBA" id="ARBA00004496"/>
    </source>
</evidence>
<dbReference type="InterPro" id="IPR005623">
    <property type="entry name" value="Chaperone_NapD_NO3_reduct"/>
</dbReference>
<dbReference type="Pfam" id="PF03927">
    <property type="entry name" value="NapD"/>
    <property type="match status" value="1"/>
</dbReference>
<evidence type="ECO:0000256" key="3">
    <source>
        <dbReference type="ARBA" id="ARBA00023186"/>
    </source>
</evidence>
<dbReference type="EMBL" id="JBHTCM010000003">
    <property type="protein sequence ID" value="MFC7331581.1"/>
    <property type="molecule type" value="Genomic_DNA"/>
</dbReference>
<protein>
    <recommendedName>
        <fullName evidence="4">Chaperone NapD</fullName>
    </recommendedName>
    <alternativeName>
        <fullName evidence="4">NapA signal peptide-binding chaperone NapD</fullName>
    </alternativeName>
</protein>
<comment type="function">
    <text evidence="4">Chaperone for NapA, the catalytic subunit of the periplasmic nitrate reductase. It binds directly and specifically to the twin-arginine signal peptide of NapA, preventing premature interaction with the Tat translocase and premature export.</text>
</comment>
<comment type="caution">
    <text evidence="5">The sequence shown here is derived from an EMBL/GenBank/DDBJ whole genome shotgun (WGS) entry which is preliminary data.</text>
</comment>